<organism evidence="3 4">
    <name type="scientific">Steccherinum ochraceum</name>
    <dbReference type="NCBI Taxonomy" id="92696"/>
    <lineage>
        <taxon>Eukaryota</taxon>
        <taxon>Fungi</taxon>
        <taxon>Dikarya</taxon>
        <taxon>Basidiomycota</taxon>
        <taxon>Agaricomycotina</taxon>
        <taxon>Agaricomycetes</taxon>
        <taxon>Polyporales</taxon>
        <taxon>Steccherinaceae</taxon>
        <taxon>Steccherinum</taxon>
    </lineage>
</organism>
<accession>A0A4R0RT58</accession>
<reference evidence="3 4" key="1">
    <citation type="submission" date="2018-11" db="EMBL/GenBank/DDBJ databases">
        <title>Genome assembly of Steccherinum ochraceum LE-BIN_3174, the white-rot fungus of the Steccherinaceae family (The Residual Polyporoid clade, Polyporales, Basidiomycota).</title>
        <authorList>
            <person name="Fedorova T.V."/>
            <person name="Glazunova O.A."/>
            <person name="Landesman E.O."/>
            <person name="Moiseenko K.V."/>
            <person name="Psurtseva N.V."/>
            <person name="Savinova O.S."/>
            <person name="Shakhova N.V."/>
            <person name="Tyazhelova T.V."/>
            <person name="Vasina D.V."/>
        </authorList>
    </citation>
    <scope>NUCLEOTIDE SEQUENCE [LARGE SCALE GENOMIC DNA]</scope>
    <source>
        <strain evidence="3 4">LE-BIN_3174</strain>
    </source>
</reference>
<dbReference type="SMART" id="SM00225">
    <property type="entry name" value="BTB"/>
    <property type="match status" value="1"/>
</dbReference>
<evidence type="ECO:0000313" key="3">
    <source>
        <dbReference type="EMBL" id="TCD68729.1"/>
    </source>
</evidence>
<comment type="caution">
    <text evidence="3">The sequence shown here is derived from an EMBL/GenBank/DDBJ whole genome shotgun (WGS) entry which is preliminary data.</text>
</comment>
<dbReference type="PROSITE" id="PS50097">
    <property type="entry name" value="BTB"/>
    <property type="match status" value="1"/>
</dbReference>
<evidence type="ECO:0000256" key="1">
    <source>
        <dbReference type="SAM" id="MobiDB-lite"/>
    </source>
</evidence>
<dbReference type="AlphaFoldDB" id="A0A4R0RT58"/>
<proteinExistence type="predicted"/>
<dbReference type="InterPro" id="IPR000210">
    <property type="entry name" value="BTB/POZ_dom"/>
</dbReference>
<dbReference type="Proteomes" id="UP000292702">
    <property type="component" value="Unassembled WGS sequence"/>
</dbReference>
<feature type="domain" description="BTB" evidence="2">
    <location>
        <begin position="41"/>
        <end position="107"/>
    </location>
</feature>
<dbReference type="STRING" id="92696.A0A4R0RT58"/>
<evidence type="ECO:0000259" key="2">
    <source>
        <dbReference type="PROSITE" id="PS50097"/>
    </source>
</evidence>
<dbReference type="InterPro" id="IPR011333">
    <property type="entry name" value="SKP1/BTB/POZ_sf"/>
</dbReference>
<dbReference type="CDD" id="cd18186">
    <property type="entry name" value="BTB_POZ_ZBTB_KLHL-like"/>
    <property type="match status" value="1"/>
</dbReference>
<name>A0A4R0RT58_9APHY</name>
<dbReference type="Pfam" id="PF00651">
    <property type="entry name" value="BTB"/>
    <property type="match status" value="1"/>
</dbReference>
<protein>
    <recommendedName>
        <fullName evidence="2">BTB domain-containing protein</fullName>
    </recommendedName>
</protein>
<evidence type="ECO:0000313" key="4">
    <source>
        <dbReference type="Proteomes" id="UP000292702"/>
    </source>
</evidence>
<dbReference type="EMBL" id="RWJN01000059">
    <property type="protein sequence ID" value="TCD68729.1"/>
    <property type="molecule type" value="Genomic_DNA"/>
</dbReference>
<dbReference type="OrthoDB" id="3027208at2759"/>
<gene>
    <name evidence="3" type="ORF">EIP91_010013</name>
</gene>
<dbReference type="SUPFAM" id="SSF54695">
    <property type="entry name" value="POZ domain"/>
    <property type="match status" value="1"/>
</dbReference>
<keyword evidence="4" id="KW-1185">Reference proteome</keyword>
<sequence>MSTPPPAKRSRTDDSLDADPSGLESARSNNYGRGEIWLDDGNVVLVAEGMAFKVHKSTLALNSEVFRDMFTIPQPADAEMWEGCPVVHLQDSKKDLLYILRALFDTRNTSWFAYGSKLPFTVVSAMLRLGSKYQILQLRHDAIRRLSECFPSCLDHFRNYYTDGTPLDNDDEIQSNSIHVPTINMCIAVINLARSFDLPQLLPPAFYLSAMMENEVLVPGWTDEDGNHWQLSPQDLVRSLNGRAELHNMVATQRRPLLTAQVHENCIATNRCERALSDERDCPYDDAVENTLKDWKALITASRSWVPGVALCGRCLGGFQRRHNALRDQTWNNLAEFFELDGVEWPVKEQT</sequence>
<feature type="region of interest" description="Disordered" evidence="1">
    <location>
        <begin position="1"/>
        <end position="27"/>
    </location>
</feature>
<dbReference type="Gene3D" id="3.30.710.10">
    <property type="entry name" value="Potassium Channel Kv1.1, Chain A"/>
    <property type="match status" value="1"/>
</dbReference>